<dbReference type="Gene3D" id="3.40.190.10">
    <property type="entry name" value="Periplasmic binding protein-like II"/>
    <property type="match status" value="2"/>
</dbReference>
<dbReference type="SUPFAM" id="SSF53850">
    <property type="entry name" value="Periplasmic binding protein-like II"/>
    <property type="match status" value="1"/>
</dbReference>
<dbReference type="PROSITE" id="PS51257">
    <property type="entry name" value="PROKAR_LIPOPROTEIN"/>
    <property type="match status" value="1"/>
</dbReference>
<evidence type="ECO:0000256" key="2">
    <source>
        <dbReference type="SAM" id="SignalP"/>
    </source>
</evidence>
<dbReference type="STRING" id="1884432.SAMN05518683_101178"/>
<organism evidence="3 4">
    <name type="scientific">Salibacterium halotolerans</name>
    <dbReference type="NCBI Taxonomy" id="1884432"/>
    <lineage>
        <taxon>Bacteria</taxon>
        <taxon>Bacillati</taxon>
        <taxon>Bacillota</taxon>
        <taxon>Bacilli</taxon>
        <taxon>Bacillales</taxon>
        <taxon>Bacillaceae</taxon>
    </lineage>
</organism>
<proteinExistence type="predicted"/>
<dbReference type="EMBL" id="FOXD01000001">
    <property type="protein sequence ID" value="SFO94551.1"/>
    <property type="molecule type" value="Genomic_DNA"/>
</dbReference>
<dbReference type="Pfam" id="PF01547">
    <property type="entry name" value="SBP_bac_1"/>
    <property type="match status" value="1"/>
</dbReference>
<dbReference type="InterPro" id="IPR006059">
    <property type="entry name" value="SBP"/>
</dbReference>
<keyword evidence="4" id="KW-1185">Reference proteome</keyword>
<feature type="chain" id="PRO_5038752212" evidence="2">
    <location>
        <begin position="21"/>
        <end position="434"/>
    </location>
</feature>
<sequence length="434" mass="48039">MLKKKYGVFAGMLTVSFMLAACADNSSQQEAEESGNDSGGDEGSSASSEDATEISFIHWRGEDEEVFDDIISQFEEENPDITVQMNIYPSEQYQSNAQQMLRDGSTGDVFTSFPGTQFETINNAGFFTDLSDEGFVENFAETSLEVGQSGGSQLAIPYQLVFNMPVYNKGMFEELGIEVPTSWSEYQEMAETLKENDITPIAFPGADIGPNQTMNSMMMNNAKNVDVFAQLESGEESLTNDWWVSTLEDFQYFNENGYFQEDALGTNQDSAMQMVADEEAAMLATGSYHMASLKDLNEDLELGFLPPITVPEEEVEYEGIHTATFMLAVNQNSEKKEEAKTFIEFLSQPDIASQYANETGQHLTVNDVEYDSEALQNTSHWIDEKDTRFQPRYLITEAAVEDAVLSSIENTLGGTAPGEAAEEAQQIVEENIGG</sequence>
<protein>
    <submittedName>
        <fullName evidence="3">Raffinose/stachyose/melibiose transport system substrate-binding protein</fullName>
    </submittedName>
</protein>
<evidence type="ECO:0000256" key="1">
    <source>
        <dbReference type="SAM" id="MobiDB-lite"/>
    </source>
</evidence>
<evidence type="ECO:0000313" key="4">
    <source>
        <dbReference type="Proteomes" id="UP000198892"/>
    </source>
</evidence>
<name>A0A1I5LCW0_9BACI</name>
<gene>
    <name evidence="3" type="ORF">SAMN05518683_101178</name>
</gene>
<keyword evidence="2" id="KW-0732">Signal</keyword>
<dbReference type="Proteomes" id="UP000198892">
    <property type="component" value="Unassembled WGS sequence"/>
</dbReference>
<reference evidence="4" key="1">
    <citation type="submission" date="2016-10" db="EMBL/GenBank/DDBJ databases">
        <authorList>
            <person name="Varghese N."/>
            <person name="Submissions S."/>
        </authorList>
    </citation>
    <scope>NUCLEOTIDE SEQUENCE [LARGE SCALE GENOMIC DNA]</scope>
    <source>
        <strain evidence="4">S7</strain>
    </source>
</reference>
<feature type="region of interest" description="Disordered" evidence="1">
    <location>
        <begin position="25"/>
        <end position="51"/>
    </location>
</feature>
<accession>A0A1I5LCW0</accession>
<evidence type="ECO:0000313" key="3">
    <source>
        <dbReference type="EMBL" id="SFO94551.1"/>
    </source>
</evidence>
<feature type="signal peptide" evidence="2">
    <location>
        <begin position="1"/>
        <end position="20"/>
    </location>
</feature>
<dbReference type="InterPro" id="IPR050490">
    <property type="entry name" value="Bact_solute-bd_prot1"/>
</dbReference>
<dbReference type="PANTHER" id="PTHR43649">
    <property type="entry name" value="ARABINOSE-BINDING PROTEIN-RELATED"/>
    <property type="match status" value="1"/>
</dbReference>
<dbReference type="AlphaFoldDB" id="A0A1I5LCW0"/>